<evidence type="ECO:0008006" key="4">
    <source>
        <dbReference type="Google" id="ProtNLM"/>
    </source>
</evidence>
<dbReference type="EMBL" id="FXBJ01000002">
    <property type="protein sequence ID" value="SMH26992.1"/>
    <property type="molecule type" value="Genomic_DNA"/>
</dbReference>
<feature type="transmembrane region" description="Helical" evidence="1">
    <location>
        <begin position="6"/>
        <end position="24"/>
    </location>
</feature>
<dbReference type="STRING" id="1073423.SAMN04488700_0378"/>
<evidence type="ECO:0000256" key="1">
    <source>
        <dbReference type="SAM" id="Phobius"/>
    </source>
</evidence>
<dbReference type="OrthoDB" id="9900210at2"/>
<feature type="transmembrane region" description="Helical" evidence="1">
    <location>
        <begin position="87"/>
        <end position="110"/>
    </location>
</feature>
<feature type="transmembrane region" description="Helical" evidence="1">
    <location>
        <begin position="62"/>
        <end position="81"/>
    </location>
</feature>
<accession>A0A1X7MQA7</accession>
<name>A0A1X7MQA7_9LACT</name>
<dbReference type="AlphaFoldDB" id="A0A1X7MQA7"/>
<keyword evidence="1" id="KW-1133">Transmembrane helix</keyword>
<evidence type="ECO:0000313" key="3">
    <source>
        <dbReference type="Proteomes" id="UP000193435"/>
    </source>
</evidence>
<sequence>MKYYILIAFMSFFILIKLIAMIKISKGHYYSKIIQDWTFIPLGFNGFEELPKEKQTVLKSSVYLSCSLDILFAVISMFIVRTVAIEWTLILALLLYLNPILFCTHLSSLLKKVSY</sequence>
<protein>
    <recommendedName>
        <fullName evidence="4">SdpI/YhfL protein family protein</fullName>
    </recommendedName>
</protein>
<evidence type="ECO:0000313" key="2">
    <source>
        <dbReference type="EMBL" id="SMH26992.1"/>
    </source>
</evidence>
<proteinExistence type="predicted"/>
<keyword evidence="1" id="KW-0812">Transmembrane</keyword>
<dbReference type="RefSeq" id="WP_085558725.1">
    <property type="nucleotide sequence ID" value="NZ_FOAH01000056.1"/>
</dbReference>
<dbReference type="Proteomes" id="UP000193435">
    <property type="component" value="Unassembled WGS sequence"/>
</dbReference>
<keyword evidence="1" id="KW-0472">Membrane</keyword>
<organism evidence="2 3">
    <name type="scientific">Carnobacterium iners</name>
    <dbReference type="NCBI Taxonomy" id="1073423"/>
    <lineage>
        <taxon>Bacteria</taxon>
        <taxon>Bacillati</taxon>
        <taxon>Bacillota</taxon>
        <taxon>Bacilli</taxon>
        <taxon>Lactobacillales</taxon>
        <taxon>Carnobacteriaceae</taxon>
        <taxon>Carnobacterium</taxon>
    </lineage>
</organism>
<reference evidence="2 3" key="1">
    <citation type="submission" date="2017-04" db="EMBL/GenBank/DDBJ databases">
        <authorList>
            <person name="Afonso C.L."/>
            <person name="Miller P.J."/>
            <person name="Scott M.A."/>
            <person name="Spackman E."/>
            <person name="Goraichik I."/>
            <person name="Dimitrov K.M."/>
            <person name="Suarez D.L."/>
            <person name="Swayne D.E."/>
        </authorList>
    </citation>
    <scope>NUCLEOTIDE SEQUENCE [LARGE SCALE GENOMIC DNA]</scope>
    <source>
        <strain evidence="2 3">LMG26642</strain>
    </source>
</reference>
<gene>
    <name evidence="2" type="ORF">SAMN04488700_0378</name>
</gene>
<keyword evidence="3" id="KW-1185">Reference proteome</keyword>